<protein>
    <submittedName>
        <fullName evidence="1">Uncharacterized protein</fullName>
    </submittedName>
</protein>
<evidence type="ECO:0000313" key="2">
    <source>
        <dbReference type="Proteomes" id="UP000008144"/>
    </source>
</evidence>
<reference evidence="2" key="1">
    <citation type="journal article" date="2002" name="Science">
        <title>The draft genome of Ciona intestinalis: insights into chordate and vertebrate origins.</title>
        <authorList>
            <person name="Dehal P."/>
            <person name="Satou Y."/>
            <person name="Campbell R.K."/>
            <person name="Chapman J."/>
            <person name="Degnan B."/>
            <person name="De Tomaso A."/>
            <person name="Davidson B."/>
            <person name="Di Gregorio A."/>
            <person name="Gelpke M."/>
            <person name="Goodstein D.M."/>
            <person name="Harafuji N."/>
            <person name="Hastings K.E."/>
            <person name="Ho I."/>
            <person name="Hotta K."/>
            <person name="Huang W."/>
            <person name="Kawashima T."/>
            <person name="Lemaire P."/>
            <person name="Martinez D."/>
            <person name="Meinertzhagen I.A."/>
            <person name="Necula S."/>
            <person name="Nonaka M."/>
            <person name="Putnam N."/>
            <person name="Rash S."/>
            <person name="Saiga H."/>
            <person name="Satake M."/>
            <person name="Terry A."/>
            <person name="Yamada L."/>
            <person name="Wang H.G."/>
            <person name="Awazu S."/>
            <person name="Azumi K."/>
            <person name="Boore J."/>
            <person name="Branno M."/>
            <person name="Chin-Bow S."/>
            <person name="DeSantis R."/>
            <person name="Doyle S."/>
            <person name="Francino P."/>
            <person name="Keys D.N."/>
            <person name="Haga S."/>
            <person name="Hayashi H."/>
            <person name="Hino K."/>
            <person name="Imai K.S."/>
            <person name="Inaba K."/>
            <person name="Kano S."/>
            <person name="Kobayashi K."/>
            <person name="Kobayashi M."/>
            <person name="Lee B.I."/>
            <person name="Makabe K.W."/>
            <person name="Manohar C."/>
            <person name="Matassi G."/>
            <person name="Medina M."/>
            <person name="Mochizuki Y."/>
            <person name="Mount S."/>
            <person name="Morishita T."/>
            <person name="Miura S."/>
            <person name="Nakayama A."/>
            <person name="Nishizaka S."/>
            <person name="Nomoto H."/>
            <person name="Ohta F."/>
            <person name="Oishi K."/>
            <person name="Rigoutsos I."/>
            <person name="Sano M."/>
            <person name="Sasaki A."/>
            <person name="Sasakura Y."/>
            <person name="Shoguchi E."/>
            <person name="Shin-i T."/>
            <person name="Spagnuolo A."/>
            <person name="Stainier D."/>
            <person name="Suzuki M.M."/>
            <person name="Tassy O."/>
            <person name="Takatori N."/>
            <person name="Tokuoka M."/>
            <person name="Yagi K."/>
            <person name="Yoshizaki F."/>
            <person name="Wada S."/>
            <person name="Zhang C."/>
            <person name="Hyatt P.D."/>
            <person name="Larimer F."/>
            <person name="Detter C."/>
            <person name="Doggett N."/>
            <person name="Glavina T."/>
            <person name="Hawkins T."/>
            <person name="Richardson P."/>
            <person name="Lucas S."/>
            <person name="Kohara Y."/>
            <person name="Levine M."/>
            <person name="Satoh N."/>
            <person name="Rokhsar D.S."/>
        </authorList>
    </citation>
    <scope>NUCLEOTIDE SEQUENCE [LARGE SCALE GENOMIC DNA]</scope>
</reference>
<proteinExistence type="predicted"/>
<dbReference type="AlphaFoldDB" id="H2XJT0"/>
<evidence type="ECO:0000313" key="1">
    <source>
        <dbReference type="Ensembl" id="ENSCINP00000029912.1"/>
    </source>
</evidence>
<sequence>MASSANMEQCNLTGGRDSSFAICVFLMVAASETDFPFIHSVASELEAS</sequence>
<dbReference type="HOGENOM" id="CLU_3159692_0_0_1"/>
<dbReference type="Ensembl" id="ENSCINT00000034967.1">
    <property type="protein sequence ID" value="ENSCINP00000029912.1"/>
    <property type="gene ID" value="ENSCING00000024354.1"/>
</dbReference>
<reference evidence="1" key="3">
    <citation type="submission" date="2025-08" db="UniProtKB">
        <authorList>
            <consortium name="Ensembl"/>
        </authorList>
    </citation>
    <scope>IDENTIFICATION</scope>
</reference>
<dbReference type="Proteomes" id="UP000008144">
    <property type="component" value="Chromosome 7"/>
</dbReference>
<organism evidence="1 2">
    <name type="scientific">Ciona intestinalis</name>
    <name type="common">Transparent sea squirt</name>
    <name type="synonym">Ascidia intestinalis</name>
    <dbReference type="NCBI Taxonomy" id="7719"/>
    <lineage>
        <taxon>Eukaryota</taxon>
        <taxon>Metazoa</taxon>
        <taxon>Chordata</taxon>
        <taxon>Tunicata</taxon>
        <taxon>Ascidiacea</taxon>
        <taxon>Phlebobranchia</taxon>
        <taxon>Cionidae</taxon>
        <taxon>Ciona</taxon>
    </lineage>
</organism>
<dbReference type="InParanoid" id="H2XJT0"/>
<name>H2XJT0_CIOIN</name>
<reference evidence="1" key="2">
    <citation type="journal article" date="2008" name="Genome Biol.">
        <title>Improved genome assembly and evidence-based global gene model set for the chordate Ciona intestinalis: new insight into intron and operon populations.</title>
        <authorList>
            <person name="Satou Y."/>
            <person name="Mineta K."/>
            <person name="Ogasawara M."/>
            <person name="Sasakura Y."/>
            <person name="Shoguchi E."/>
            <person name="Ueno K."/>
            <person name="Yamada L."/>
            <person name="Matsumoto J."/>
            <person name="Wasserscheid J."/>
            <person name="Dewar K."/>
            <person name="Wiley G.B."/>
            <person name="Macmil S.L."/>
            <person name="Roe B.A."/>
            <person name="Zeller R.W."/>
            <person name="Hastings K.E."/>
            <person name="Lemaire P."/>
            <person name="Lindquist E."/>
            <person name="Endo T."/>
            <person name="Hotta K."/>
            <person name="Inaba K."/>
        </authorList>
    </citation>
    <scope>NUCLEOTIDE SEQUENCE [LARGE SCALE GENOMIC DNA]</scope>
    <source>
        <strain evidence="1">wild type</strain>
    </source>
</reference>
<keyword evidence="2" id="KW-1185">Reference proteome</keyword>
<reference evidence="1" key="4">
    <citation type="submission" date="2025-09" db="UniProtKB">
        <authorList>
            <consortium name="Ensembl"/>
        </authorList>
    </citation>
    <scope>IDENTIFICATION</scope>
</reference>
<accession>H2XJT0</accession>
<dbReference type="EMBL" id="EAAA01002383">
    <property type="status" value="NOT_ANNOTATED_CDS"/>
    <property type="molecule type" value="Genomic_DNA"/>
</dbReference>